<dbReference type="Pfam" id="PF00095">
    <property type="entry name" value="WAP"/>
    <property type="match status" value="1"/>
</dbReference>
<evidence type="ECO:0000256" key="2">
    <source>
        <dbReference type="ARBA" id="ARBA00022900"/>
    </source>
</evidence>
<accession>A0A8B6EAI3</accession>
<dbReference type="SUPFAM" id="SSF57256">
    <property type="entry name" value="Elafin-like"/>
    <property type="match status" value="1"/>
</dbReference>
<evidence type="ECO:0000256" key="1">
    <source>
        <dbReference type="ARBA" id="ARBA00022690"/>
    </source>
</evidence>
<evidence type="ECO:0000259" key="3">
    <source>
        <dbReference type="PROSITE" id="PS51252"/>
    </source>
</evidence>
<protein>
    <recommendedName>
        <fullName evidence="7">WAP domain-containing protein</fullName>
    </recommendedName>
</protein>
<dbReference type="AlphaFoldDB" id="A0A8B6EAI3"/>
<feature type="domain" description="Antistasin-like" evidence="3">
    <location>
        <begin position="57"/>
        <end position="88"/>
    </location>
</feature>
<dbReference type="Gene3D" id="4.10.75.10">
    <property type="entry name" value="Elafin-like"/>
    <property type="match status" value="1"/>
</dbReference>
<dbReference type="GO" id="GO:0005576">
    <property type="term" value="C:extracellular region"/>
    <property type="evidence" value="ECO:0007669"/>
    <property type="project" value="InterPro"/>
</dbReference>
<dbReference type="InterPro" id="IPR006150">
    <property type="entry name" value="Cys_repeat_1"/>
</dbReference>
<organism evidence="5 6">
    <name type="scientific">Mytilus galloprovincialis</name>
    <name type="common">Mediterranean mussel</name>
    <dbReference type="NCBI Taxonomy" id="29158"/>
    <lineage>
        <taxon>Eukaryota</taxon>
        <taxon>Metazoa</taxon>
        <taxon>Spiralia</taxon>
        <taxon>Lophotrochozoa</taxon>
        <taxon>Mollusca</taxon>
        <taxon>Bivalvia</taxon>
        <taxon>Autobranchia</taxon>
        <taxon>Pteriomorphia</taxon>
        <taxon>Mytilida</taxon>
        <taxon>Mytiloidea</taxon>
        <taxon>Mytilidae</taxon>
        <taxon>Mytilinae</taxon>
        <taxon>Mytilus</taxon>
    </lineage>
</organism>
<keyword evidence="2" id="KW-0722">Serine protease inhibitor</keyword>
<evidence type="ECO:0008006" key="7">
    <source>
        <dbReference type="Google" id="ProtNLM"/>
    </source>
</evidence>
<dbReference type="SMART" id="SM00289">
    <property type="entry name" value="WR1"/>
    <property type="match status" value="3"/>
</dbReference>
<dbReference type="InterPro" id="IPR008197">
    <property type="entry name" value="WAP_dom"/>
</dbReference>
<dbReference type="InterPro" id="IPR004094">
    <property type="entry name" value="Antistasin-like"/>
</dbReference>
<dbReference type="OrthoDB" id="4473401at2759"/>
<dbReference type="GO" id="GO:0004867">
    <property type="term" value="F:serine-type endopeptidase inhibitor activity"/>
    <property type="evidence" value="ECO:0007669"/>
    <property type="project" value="UniProtKB-KW"/>
</dbReference>
<reference evidence="5" key="1">
    <citation type="submission" date="2018-11" db="EMBL/GenBank/DDBJ databases">
        <authorList>
            <person name="Alioto T."/>
            <person name="Alioto T."/>
        </authorList>
    </citation>
    <scope>NUCLEOTIDE SEQUENCE</scope>
</reference>
<keyword evidence="6" id="KW-1185">Reference proteome</keyword>
<dbReference type="PROSITE" id="PS51390">
    <property type="entry name" value="WAP"/>
    <property type="match status" value="1"/>
</dbReference>
<sequence>MSVYCCVQYRNQCNSDKECKQVKCTVVFNTGISVAQIRSVNKGGQLCCSNPSCGRTCQAPVPRCGLVCAIACPFGNVMDANNCPTCACKTDSVCEKGTPQGECEIEIEPFPSKPCPSGTYCINSVCCKIQYVLVIFLYVYVNKACDYGDPHPTRFCGMVVSSNKCPTGYHCKGGPADEYHACCPNAKTTKIGRCPRDKYPRTNCNVQRHCKNDASCPGTKKCCEKGCRYKCVYPLN</sequence>
<keyword evidence="1" id="KW-0646">Protease inhibitor</keyword>
<dbReference type="PRINTS" id="PR00003">
    <property type="entry name" value="4DISULPHCORE"/>
</dbReference>
<evidence type="ECO:0000259" key="4">
    <source>
        <dbReference type="PROSITE" id="PS51390"/>
    </source>
</evidence>
<dbReference type="Pfam" id="PF02822">
    <property type="entry name" value="Antistasin"/>
    <property type="match status" value="1"/>
</dbReference>
<comment type="caution">
    <text evidence="5">The sequence shown here is derived from an EMBL/GenBank/DDBJ whole genome shotgun (WGS) entry which is preliminary data.</text>
</comment>
<dbReference type="SMART" id="SM00217">
    <property type="entry name" value="WAP"/>
    <property type="match status" value="1"/>
</dbReference>
<gene>
    <name evidence="5" type="ORF">MGAL_10B026194</name>
</gene>
<dbReference type="Proteomes" id="UP000596742">
    <property type="component" value="Unassembled WGS sequence"/>
</dbReference>
<evidence type="ECO:0000313" key="5">
    <source>
        <dbReference type="EMBL" id="VDI32117.1"/>
    </source>
</evidence>
<dbReference type="PROSITE" id="PS51252">
    <property type="entry name" value="ANTISTASIN"/>
    <property type="match status" value="1"/>
</dbReference>
<evidence type="ECO:0000313" key="6">
    <source>
        <dbReference type="Proteomes" id="UP000596742"/>
    </source>
</evidence>
<dbReference type="InterPro" id="IPR036645">
    <property type="entry name" value="Elafin-like_sf"/>
</dbReference>
<feature type="domain" description="WAP" evidence="4">
    <location>
        <begin position="187"/>
        <end position="235"/>
    </location>
</feature>
<proteinExistence type="predicted"/>
<name>A0A8B6EAI3_MYTGA</name>
<dbReference type="EMBL" id="UYJE01004876">
    <property type="protein sequence ID" value="VDI32117.1"/>
    <property type="molecule type" value="Genomic_DNA"/>
</dbReference>